<accession>A0AAD5FY16</accession>
<proteinExistence type="inferred from homology"/>
<evidence type="ECO:0000256" key="2">
    <source>
        <dbReference type="ARBA" id="ARBA00022448"/>
    </source>
</evidence>
<dbReference type="InterPro" id="IPR046364">
    <property type="entry name" value="Exo70_C"/>
</dbReference>
<dbReference type="Gene3D" id="1.20.58.1150">
    <property type="match status" value="1"/>
</dbReference>
<name>A0AAD5FY16_9ASCO</name>
<comment type="similarity">
    <text evidence="1">Belongs to the EXO70 family.</text>
</comment>
<sequence length="633" mass="71340">MAYQVDVDEADVAVLNQNLIKSKALFESINQSLTKISKKTYAAHTTIKPVLTQVNQLTTSKREVEGGLGLLSEVSQSAAQINNFENALNNNIEVIGLLKYVNTLKQSQELYSRIKPRFKQFKGILYNFQNVIERSELKVQSYIDGVLNLETSKMMNKKHEVKVIFDYFGQQGKDQHIANKFVDKRGAKVVQQLKIVEHELQPTNIEGPFEKGLRGYNQFTDAVDNVLKEEVSVLKQCALPPGLIGPISEYAIREYNQVMQSLATRLSTTLSASTDNCLILLEIIDNLLRMDYQLSHRYTVKSISFGKILDQFIAIGTSIFPVCIRAIEAQVQGLSQFNQVTTVQVSTSSINLARRMCEFKQPLLRLIQTRKPGDWISESPPLQYIGVFNSIITNTTFDDKSPDFLLSSYFADLIDCVMINIEIGLKKPHGEHAIKKSSQGFILLRNLYFAEQIINRSKELFHILGSNGQERINKLKNRFLKLFLEDWSYASYIIIERMTLIATQAGGGNSSSSTSAAATTAAAAAAGSNVNPNTSIGTGGGQATNLSNKEREQVKELFKKFNESFEEALANYRALDFGDASLRSFLGNEVKKMILNAYFKLYDKYGNSDFTKNRSKYIKWDKLQFERLLNEKL</sequence>
<dbReference type="RefSeq" id="XP_051608042.1">
    <property type="nucleotide sequence ID" value="XM_051752976.1"/>
</dbReference>
<dbReference type="GO" id="GO:0006887">
    <property type="term" value="P:exocytosis"/>
    <property type="evidence" value="ECO:0007669"/>
    <property type="project" value="InterPro"/>
</dbReference>
<comment type="caution">
    <text evidence="4">The sequence shown here is derived from an EMBL/GenBank/DDBJ whole genome shotgun (WGS) entry which is preliminary data.</text>
</comment>
<gene>
    <name evidence="4" type="ORF">KGF57_003546</name>
</gene>
<protein>
    <submittedName>
        <fullName evidence="4">EXO70</fullName>
    </submittedName>
</protein>
<dbReference type="EMBL" id="JAIHNG010000129">
    <property type="protein sequence ID" value="KAI5956060.1"/>
    <property type="molecule type" value="Genomic_DNA"/>
</dbReference>
<dbReference type="Pfam" id="PF20669">
    <property type="entry name" value="Exo70_N"/>
    <property type="match status" value="1"/>
</dbReference>
<keyword evidence="5" id="KW-1185">Reference proteome</keyword>
<dbReference type="Pfam" id="PF03081">
    <property type="entry name" value="Exo70_C"/>
    <property type="match status" value="1"/>
</dbReference>
<organism evidence="4 5">
    <name type="scientific">Candida theae</name>
    <dbReference type="NCBI Taxonomy" id="1198502"/>
    <lineage>
        <taxon>Eukaryota</taxon>
        <taxon>Fungi</taxon>
        <taxon>Dikarya</taxon>
        <taxon>Ascomycota</taxon>
        <taxon>Saccharomycotina</taxon>
        <taxon>Pichiomycetes</taxon>
        <taxon>Debaryomycetaceae</taxon>
        <taxon>Candida/Lodderomyces clade</taxon>
        <taxon>Candida</taxon>
    </lineage>
</organism>
<reference evidence="4 5" key="1">
    <citation type="journal article" date="2022" name="DNA Res.">
        <title>Genome analysis of five recently described species of the CUG-Ser clade uncovers Candida theae as a new hybrid lineage with pathogenic potential in the Candida parapsilosis species complex.</title>
        <authorList>
            <person name="Mixao V."/>
            <person name="Del Olmo V."/>
            <person name="Hegedusova E."/>
            <person name="Saus E."/>
            <person name="Pryszcz L."/>
            <person name="Cillingova A."/>
            <person name="Nosek J."/>
            <person name="Gabaldon T."/>
        </authorList>
    </citation>
    <scope>NUCLEOTIDE SEQUENCE [LARGE SCALE GENOMIC DNA]</scope>
    <source>
        <strain evidence="4 5">CBS 12239</strain>
    </source>
</reference>
<dbReference type="Gene3D" id="1.20.1310.30">
    <property type="match status" value="1"/>
</dbReference>
<dbReference type="Gene3D" id="1.10.357.60">
    <property type="match status" value="1"/>
</dbReference>
<dbReference type="Proteomes" id="UP001204833">
    <property type="component" value="Unassembled WGS sequence"/>
</dbReference>
<feature type="domain" description="Exocyst complex subunit Exo70 C-terminal" evidence="3">
    <location>
        <begin position="214"/>
        <end position="631"/>
    </location>
</feature>
<evidence type="ECO:0000259" key="3">
    <source>
        <dbReference type="Pfam" id="PF03081"/>
    </source>
</evidence>
<dbReference type="Gene3D" id="1.20.1280.170">
    <property type="entry name" value="Exocyst complex component Exo70"/>
    <property type="match status" value="1"/>
</dbReference>
<keyword evidence="2" id="KW-0813">Transport</keyword>
<evidence type="ECO:0000313" key="5">
    <source>
        <dbReference type="Proteomes" id="UP001204833"/>
    </source>
</evidence>
<evidence type="ECO:0000313" key="4">
    <source>
        <dbReference type="EMBL" id="KAI5956060.1"/>
    </source>
</evidence>
<dbReference type="GeneID" id="76151604"/>
<dbReference type="InterPro" id="IPR016159">
    <property type="entry name" value="Cullin_repeat-like_dom_sf"/>
</dbReference>
<dbReference type="AlphaFoldDB" id="A0AAD5FY16"/>
<evidence type="ECO:0000256" key="1">
    <source>
        <dbReference type="ARBA" id="ARBA00006756"/>
    </source>
</evidence>
<dbReference type="GO" id="GO:0005546">
    <property type="term" value="F:phosphatidylinositol-4,5-bisphosphate binding"/>
    <property type="evidence" value="ECO:0007669"/>
    <property type="project" value="InterPro"/>
</dbReference>
<dbReference type="SUPFAM" id="SSF74788">
    <property type="entry name" value="Cullin repeat-like"/>
    <property type="match status" value="1"/>
</dbReference>
<dbReference type="GO" id="GO:0000145">
    <property type="term" value="C:exocyst"/>
    <property type="evidence" value="ECO:0007669"/>
    <property type="project" value="InterPro"/>
</dbReference>